<accession>A0A081RLQ8</accession>
<dbReference type="InterPro" id="IPR011008">
    <property type="entry name" value="Dimeric_a/b-barrel"/>
</dbReference>
<gene>
    <name evidence="2" type="ORF">AAA799N04_01428</name>
</gene>
<keyword evidence="3" id="KW-1185">Reference proteome</keyword>
<reference evidence="2 3" key="1">
    <citation type="submission" date="2014-06" db="EMBL/GenBank/DDBJ databases">
        <authorList>
            <person name="Ngugi D.K."/>
            <person name="Blom J."/>
            <person name="Alam I."/>
            <person name="Rashid M."/>
            <person name="Ba Alawi W."/>
            <person name="Zhang G."/>
            <person name="Hikmawan T."/>
            <person name="Guan Y."/>
            <person name="Antunes A."/>
            <person name="Siam R."/>
            <person name="ElDorry H."/>
            <person name="Bajic V."/>
            <person name="Stingl U."/>
        </authorList>
    </citation>
    <scope>NUCLEOTIDE SEQUENCE [LARGE SCALE GENOMIC DNA]</scope>
    <source>
        <strain evidence="2">SCGC AAA799-N04</strain>
    </source>
</reference>
<dbReference type="InterPro" id="IPR019887">
    <property type="entry name" value="Tscrpt_reg_AsnC/Lrp_C"/>
</dbReference>
<evidence type="ECO:0000313" key="3">
    <source>
        <dbReference type="Proteomes" id="UP000028059"/>
    </source>
</evidence>
<dbReference type="EMBL" id="JOKN01000031">
    <property type="protein sequence ID" value="KEQ56131.1"/>
    <property type="molecule type" value="Genomic_DNA"/>
</dbReference>
<dbReference type="AlphaFoldDB" id="A0A081RLQ8"/>
<feature type="domain" description="Transcription regulator AsnC/Lrp ligand binding" evidence="1">
    <location>
        <begin position="6"/>
        <end position="73"/>
    </location>
</feature>
<sequence length="79" mass="8756">MDMAFVLVTCDLGYEKSVIDELKNITSVNDVHGTFGIYDIVAKVENFDVQEILDTTIAKIRKIPHVCSTLTLVGIPEQS</sequence>
<dbReference type="Proteomes" id="UP000028059">
    <property type="component" value="Unassembled WGS sequence"/>
</dbReference>
<name>A0A081RLQ8_9ARCH</name>
<dbReference type="Pfam" id="PF01037">
    <property type="entry name" value="AsnC_trans_reg"/>
    <property type="match status" value="1"/>
</dbReference>
<comment type="caution">
    <text evidence="2">The sequence shown here is derived from an EMBL/GenBank/DDBJ whole genome shotgun (WGS) entry which is preliminary data.</text>
</comment>
<evidence type="ECO:0000313" key="2">
    <source>
        <dbReference type="EMBL" id="KEQ56131.1"/>
    </source>
</evidence>
<proteinExistence type="predicted"/>
<dbReference type="PATRIC" id="fig|1502293.3.peg.1324"/>
<organism evidence="2 3">
    <name type="scientific">Marine Group I thaumarchaeote SCGC AAA799-N04</name>
    <dbReference type="NCBI Taxonomy" id="1502293"/>
    <lineage>
        <taxon>Archaea</taxon>
        <taxon>Nitrososphaerota</taxon>
        <taxon>Marine Group I</taxon>
    </lineage>
</organism>
<protein>
    <submittedName>
        <fullName evidence="2">AsnC family transcriptional regulator protein</fullName>
    </submittedName>
</protein>
<dbReference type="SUPFAM" id="SSF54909">
    <property type="entry name" value="Dimeric alpha+beta barrel"/>
    <property type="match status" value="1"/>
</dbReference>
<dbReference type="Gene3D" id="3.30.70.920">
    <property type="match status" value="1"/>
</dbReference>
<evidence type="ECO:0000259" key="1">
    <source>
        <dbReference type="Pfam" id="PF01037"/>
    </source>
</evidence>